<evidence type="ECO:0008006" key="6">
    <source>
        <dbReference type="Google" id="ProtNLM"/>
    </source>
</evidence>
<evidence type="ECO:0000256" key="2">
    <source>
        <dbReference type="SAM" id="MobiDB-lite"/>
    </source>
</evidence>
<keyword evidence="5" id="KW-1185">Reference proteome</keyword>
<sequence length="539" mass="61641">MKIETSKLPEHLGLTLMLYVMGAMIIIFNVKGYDVLFAADPLIPFIPISPFGILLGCAEIAVLIWTSAVIKEWSVSSRVLKVSMFVLVPSFWFLCYAGVNSYLDSLATEEIRKVEEAKTLTANSEEYLTTLLTNVEKFERQLTEMRTEQVSINNQISIKNKQIQELNDQASVRRLKALDCSAVADCASSVKAFEDQAARIASDVSNLNTTRDSNQQRLTRIQDNLDKTQAAIDERKLENTQSKNQFAGTESGFILKKAAYEKAVVSVFALFNVEVQRPFDLFMMLVSGLIYPVYFLLNLFLSLNSEENRIAREKRLESKKVRHTLLQNIARSLRARTLRKKKATLDSLADSMKLRRKRKSRREVTYRKMIRYMRVWAHRRNKTREVEVEKIREIPTEVEVEKIIEVEVPVEVEVEKIVEIEKVVEKEVEVEKIVEVEKVVEKEVAVEVDKIVEVPTEVPVYVDKIKPVPEPMFIKDPQVIIHERIIPVPADITGKELEELINAQPRLNTTIPDSDAANDFATESEQSEHDSDRNTKQPA</sequence>
<evidence type="ECO:0000256" key="1">
    <source>
        <dbReference type="SAM" id="Coils"/>
    </source>
</evidence>
<evidence type="ECO:0000313" key="4">
    <source>
        <dbReference type="EMBL" id="UTT86091.1"/>
    </source>
</evidence>
<feature type="transmembrane region" description="Helical" evidence="3">
    <location>
        <begin position="281"/>
        <end position="303"/>
    </location>
</feature>
<reference evidence="4" key="1">
    <citation type="submission" date="2022-01" db="EMBL/GenBank/DDBJ databases">
        <title>Alginate degradation mechanism of Vibrio pelagius WXL662.</title>
        <authorList>
            <person name="He X."/>
        </authorList>
    </citation>
    <scope>NUCLEOTIDE SEQUENCE</scope>
    <source>
        <strain evidence="4">WXL662</strain>
    </source>
</reference>
<proteinExistence type="predicted"/>
<feature type="coiled-coil region" evidence="1">
    <location>
        <begin position="128"/>
        <end position="155"/>
    </location>
</feature>
<feature type="transmembrane region" description="Helical" evidence="3">
    <location>
        <begin position="82"/>
        <end position="103"/>
    </location>
</feature>
<feature type="region of interest" description="Disordered" evidence="2">
    <location>
        <begin position="504"/>
        <end position="539"/>
    </location>
</feature>
<accession>A0ABY5G7B7</accession>
<name>A0ABY5G7B7_VIBPE</name>
<evidence type="ECO:0000313" key="5">
    <source>
        <dbReference type="Proteomes" id="UP001059120"/>
    </source>
</evidence>
<keyword evidence="3" id="KW-0812">Transmembrane</keyword>
<feature type="compositionally biased region" description="Basic and acidic residues" evidence="2">
    <location>
        <begin position="526"/>
        <end position="539"/>
    </location>
</feature>
<feature type="transmembrane region" description="Helical" evidence="3">
    <location>
        <begin position="12"/>
        <end position="30"/>
    </location>
</feature>
<keyword evidence="1" id="KW-0175">Coiled coil</keyword>
<dbReference type="PANTHER" id="PTHR47771">
    <property type="entry name" value="LD27203P-RELATED"/>
    <property type="match status" value="1"/>
</dbReference>
<protein>
    <recommendedName>
        <fullName evidence="6">DUF4407 domain-containing protein</fullName>
    </recommendedName>
</protein>
<keyword evidence="3" id="KW-0472">Membrane</keyword>
<gene>
    <name evidence="4" type="ORF">LZI70_17100</name>
</gene>
<dbReference type="Proteomes" id="UP001059120">
    <property type="component" value="Chromosome 2"/>
</dbReference>
<dbReference type="EMBL" id="CP090615">
    <property type="protein sequence ID" value="UTT86091.1"/>
    <property type="molecule type" value="Genomic_DNA"/>
</dbReference>
<feature type="transmembrane region" description="Helical" evidence="3">
    <location>
        <begin position="42"/>
        <end position="70"/>
    </location>
</feature>
<evidence type="ECO:0000256" key="3">
    <source>
        <dbReference type="SAM" id="Phobius"/>
    </source>
</evidence>
<organism evidence="4 5">
    <name type="scientific">Vibrio pelagius</name>
    <dbReference type="NCBI Taxonomy" id="28169"/>
    <lineage>
        <taxon>Bacteria</taxon>
        <taxon>Pseudomonadati</taxon>
        <taxon>Pseudomonadota</taxon>
        <taxon>Gammaproteobacteria</taxon>
        <taxon>Vibrionales</taxon>
        <taxon>Vibrionaceae</taxon>
        <taxon>Vibrio</taxon>
    </lineage>
</organism>
<dbReference type="RefSeq" id="WP_255231903.1">
    <property type="nucleotide sequence ID" value="NZ_CP090615.1"/>
</dbReference>
<keyword evidence="3" id="KW-1133">Transmembrane helix</keyword>
<dbReference type="PANTHER" id="PTHR47771:SF13">
    <property type="entry name" value="HDC01644"/>
    <property type="match status" value="1"/>
</dbReference>